<evidence type="ECO:0000259" key="4">
    <source>
        <dbReference type="Pfam" id="PF25145"/>
    </source>
</evidence>
<feature type="transmembrane region" description="Helical" evidence="1">
    <location>
        <begin position="299"/>
        <end position="314"/>
    </location>
</feature>
<dbReference type="Gene3D" id="3.90.226.10">
    <property type="entry name" value="2-enoyl-CoA Hydratase, Chain A, domain 1"/>
    <property type="match status" value="1"/>
</dbReference>
<sequence precursor="true">MRHTLRGIVVFASCLLILFALHAHASDLVPGHDAQESRFRVTRLAITGPISPAQDELLADVLASAVKDGSSLLLLTLDTPGGLGDSMRGMVTSMLNAALPVAVWVGPAGARAASAGVFLVAASSVAGMAPQTTIGAASPVGLGGEEINATMAKKVTQDFTSLVRGVAEAQGRNSAWYASAVTDSVSITALEAIELKVVEHLAETDHAFLIQAGRAGFEFKGATITFLPEQIDMAEYDPGFRYRFLSWLLHPQVAYLLLMGGMLGLFIELTHPGAIFPGVLGGLCLLLGLYAMSVLPTDVTGLLLLGFSLLLFFLEAQVVSYGLLSVAGGVAMLIGSILLFRDDYGTLHLPVTFVVIPVAVVSAAAAGLVYLVARSHKIVRPVGLIALVGQAAEVQSWTDDTGQILVRGEIWAAKRASSDFMPQRGMRVQILSATGLTLEIGPLAR</sequence>
<dbReference type="STRING" id="643562.Daes_3343"/>
<feature type="transmembrane region" description="Helical" evidence="1">
    <location>
        <begin position="321"/>
        <end position="340"/>
    </location>
</feature>
<proteinExistence type="predicted"/>
<organism evidence="5 6">
    <name type="scientific">Pseudodesulfovibrio aespoeensis (strain ATCC 700646 / DSM 10631 / Aspo-2)</name>
    <name type="common">Desulfovibrio aespoeensis</name>
    <dbReference type="NCBI Taxonomy" id="643562"/>
    <lineage>
        <taxon>Bacteria</taxon>
        <taxon>Pseudomonadati</taxon>
        <taxon>Thermodesulfobacteriota</taxon>
        <taxon>Desulfovibrionia</taxon>
        <taxon>Desulfovibrionales</taxon>
        <taxon>Desulfovibrionaceae</taxon>
    </lineage>
</organism>
<keyword evidence="1" id="KW-1133">Transmembrane helix</keyword>
<evidence type="ECO:0000256" key="2">
    <source>
        <dbReference type="SAM" id="SignalP"/>
    </source>
</evidence>
<dbReference type="Gene3D" id="2.40.50.140">
    <property type="entry name" value="Nucleic acid-binding proteins"/>
    <property type="match status" value="1"/>
</dbReference>
<feature type="domain" description="NfeD integral membrane" evidence="3">
    <location>
        <begin position="253"/>
        <end position="369"/>
    </location>
</feature>
<dbReference type="Pfam" id="PF25145">
    <property type="entry name" value="NfeD1b_N"/>
    <property type="match status" value="1"/>
</dbReference>
<dbReference type="EMBL" id="CP002431">
    <property type="protein sequence ID" value="ADU64331.1"/>
    <property type="molecule type" value="Genomic_DNA"/>
</dbReference>
<keyword evidence="1" id="KW-0472">Membrane</keyword>
<dbReference type="SUPFAM" id="SSF52096">
    <property type="entry name" value="ClpP/crotonase"/>
    <property type="match status" value="1"/>
</dbReference>
<dbReference type="InterPro" id="IPR056738">
    <property type="entry name" value="NfeD1b_N"/>
</dbReference>
<keyword evidence="2" id="KW-0732">Signal</keyword>
<evidence type="ECO:0000259" key="3">
    <source>
        <dbReference type="Pfam" id="PF24961"/>
    </source>
</evidence>
<dbReference type="Pfam" id="PF24961">
    <property type="entry name" value="NfeD_membrane"/>
    <property type="match status" value="1"/>
</dbReference>
<evidence type="ECO:0000313" key="6">
    <source>
        <dbReference type="Proteomes" id="UP000002191"/>
    </source>
</evidence>
<dbReference type="eggNOG" id="COG1030">
    <property type="taxonomic scope" value="Bacteria"/>
</dbReference>
<dbReference type="AlphaFoldDB" id="E6VSY9"/>
<reference evidence="5 6" key="2">
    <citation type="journal article" date="2014" name="Genome Announc.">
        <title>Complete Genome Sequence of the Subsurface, Mesophilic Sulfate-Reducing Bacterium Desulfovibrio aespoeensis Aspo-2.</title>
        <authorList>
            <person name="Pedersen K."/>
            <person name="Bengtsson A."/>
            <person name="Edlund J."/>
            <person name="Rabe L."/>
            <person name="Hazen T."/>
            <person name="Chakraborty R."/>
            <person name="Goodwin L."/>
            <person name="Shapiro N."/>
        </authorList>
    </citation>
    <scope>NUCLEOTIDE SEQUENCE [LARGE SCALE GENOMIC DNA]</scope>
    <source>
        <strain evidence="6">ATCC 700646 / DSM 10631 / Aspo-2</strain>
    </source>
</reference>
<gene>
    <name evidence="5" type="ordered locus">Daes_3343</name>
</gene>
<dbReference type="Proteomes" id="UP000002191">
    <property type="component" value="Chromosome"/>
</dbReference>
<feature type="signal peptide" evidence="2">
    <location>
        <begin position="1"/>
        <end position="25"/>
    </location>
</feature>
<feature type="domain" description="NfeD1b N-terminal" evidence="4">
    <location>
        <begin position="57"/>
        <end position="191"/>
    </location>
</feature>
<reference evidence="6" key="1">
    <citation type="submission" date="2010-12" db="EMBL/GenBank/DDBJ databases">
        <title>Complete sequence of Desulfovibrio aespoeensis Aspo-2.</title>
        <authorList>
            <consortium name="US DOE Joint Genome Institute"/>
            <person name="Lucas S."/>
            <person name="Copeland A."/>
            <person name="Lapidus A."/>
            <person name="Cheng J.-F."/>
            <person name="Goodwin L."/>
            <person name="Pitluck S."/>
            <person name="Chertkov O."/>
            <person name="Misra M."/>
            <person name="Detter J.C."/>
            <person name="Han C."/>
            <person name="Tapia R."/>
            <person name="Land M."/>
            <person name="Hauser L."/>
            <person name="Kyrpides N."/>
            <person name="Ivanova N."/>
            <person name="Ovchinnikova G."/>
            <person name="Pedersen K."/>
            <person name="Jagevall S."/>
            <person name="Hazen T."/>
            <person name="Woyke T."/>
        </authorList>
    </citation>
    <scope>NUCLEOTIDE SEQUENCE [LARGE SCALE GENOMIC DNA]</scope>
    <source>
        <strain evidence="6">ATCC 700646 / DSM 10631 / Aspo-2</strain>
    </source>
</reference>
<feature type="chain" id="PRO_5003214025" evidence="2">
    <location>
        <begin position="26"/>
        <end position="445"/>
    </location>
</feature>
<name>E6VSY9_PSEA9</name>
<feature type="transmembrane region" description="Helical" evidence="1">
    <location>
        <begin position="352"/>
        <end position="373"/>
    </location>
</feature>
<dbReference type="PANTHER" id="PTHR33507:SF4">
    <property type="entry name" value="NODULATION COMPETITIVENESS PROTEIN NFED"/>
    <property type="match status" value="1"/>
</dbReference>
<evidence type="ECO:0000313" key="5">
    <source>
        <dbReference type="EMBL" id="ADU64331.1"/>
    </source>
</evidence>
<dbReference type="InterPro" id="IPR056739">
    <property type="entry name" value="NfeD_membrane"/>
</dbReference>
<dbReference type="InterPro" id="IPR012340">
    <property type="entry name" value="NA-bd_OB-fold"/>
</dbReference>
<dbReference type="RefSeq" id="WP_013516223.1">
    <property type="nucleotide sequence ID" value="NC_014844.1"/>
</dbReference>
<dbReference type="InterPro" id="IPR052165">
    <property type="entry name" value="Membrane_assoc_protease"/>
</dbReference>
<dbReference type="OrthoDB" id="5289056at2"/>
<dbReference type="SUPFAM" id="SSF141322">
    <property type="entry name" value="NfeD domain-like"/>
    <property type="match status" value="1"/>
</dbReference>
<dbReference type="KEGG" id="das:Daes_3343"/>
<accession>E6VSY9</accession>
<dbReference type="HOGENOM" id="CLU_024619_1_0_7"/>
<dbReference type="PANTHER" id="PTHR33507">
    <property type="entry name" value="INNER MEMBRANE PROTEIN YBBJ"/>
    <property type="match status" value="1"/>
</dbReference>
<keyword evidence="1" id="KW-0812">Transmembrane</keyword>
<keyword evidence="6" id="KW-1185">Reference proteome</keyword>
<feature type="transmembrane region" description="Helical" evidence="1">
    <location>
        <begin position="244"/>
        <end position="267"/>
    </location>
</feature>
<protein>
    <submittedName>
        <fullName evidence="5">Uncharacterized protein</fullName>
    </submittedName>
</protein>
<evidence type="ECO:0000256" key="1">
    <source>
        <dbReference type="SAM" id="Phobius"/>
    </source>
</evidence>
<dbReference type="InterPro" id="IPR029045">
    <property type="entry name" value="ClpP/crotonase-like_dom_sf"/>
</dbReference>